<sequence>MTLGKDLIEEATAWRQQFHRHPELLFDVVHTAARVADLLRGYRLP</sequence>
<dbReference type="EMBL" id="CP120372">
    <property type="protein sequence ID" value="WEX85328.1"/>
    <property type="molecule type" value="Genomic_DNA"/>
</dbReference>
<name>A0ABY8D653_9HYPH</name>
<dbReference type="RefSeq" id="WP_280736239.1">
    <property type="nucleotide sequence ID" value="NZ_CP120369.1"/>
</dbReference>
<evidence type="ECO:0000313" key="1">
    <source>
        <dbReference type="EMBL" id="WEX85328.1"/>
    </source>
</evidence>
<keyword evidence="1" id="KW-0614">Plasmid</keyword>
<organism evidence="1 2">
    <name type="scientific">Sinorhizobium numidicum</name>
    <dbReference type="NCBI Taxonomy" id="680248"/>
    <lineage>
        <taxon>Bacteria</taxon>
        <taxon>Pseudomonadati</taxon>
        <taxon>Pseudomonadota</taxon>
        <taxon>Alphaproteobacteria</taxon>
        <taxon>Hyphomicrobiales</taxon>
        <taxon>Rhizobiaceae</taxon>
        <taxon>Sinorhizobium/Ensifer group</taxon>
        <taxon>Sinorhizobium</taxon>
    </lineage>
</organism>
<keyword evidence="2" id="KW-1185">Reference proteome</keyword>
<dbReference type="Proteomes" id="UP001235547">
    <property type="component" value="Plasmid unnamed"/>
</dbReference>
<gene>
    <name evidence="1" type="ORF">PYH38_006228</name>
</gene>
<proteinExistence type="predicted"/>
<evidence type="ECO:0008006" key="3">
    <source>
        <dbReference type="Google" id="ProtNLM"/>
    </source>
</evidence>
<reference evidence="1 2" key="1">
    <citation type="submission" date="2023-03" db="EMBL/GenBank/DDBJ databases">
        <authorList>
            <person name="Kaur S."/>
            <person name="Espinosa-Saiz D."/>
            <person name="Velazquez E."/>
            <person name="Menendez E."/>
            <person name="diCenzo G.C."/>
        </authorList>
    </citation>
    <scope>NUCLEOTIDE SEQUENCE [LARGE SCALE GENOMIC DNA]</scope>
    <source>
        <strain evidence="1 2">LMG 27395</strain>
        <plasmid evidence="1 2">unnamed</plasmid>
    </source>
</reference>
<accession>A0ABY8D653</accession>
<evidence type="ECO:0000313" key="2">
    <source>
        <dbReference type="Proteomes" id="UP001235547"/>
    </source>
</evidence>
<protein>
    <recommendedName>
        <fullName evidence="3">Amidohydrolase</fullName>
    </recommendedName>
</protein>
<dbReference type="Gene3D" id="3.40.630.10">
    <property type="entry name" value="Zn peptidases"/>
    <property type="match status" value="1"/>
</dbReference>
<geneLocation type="plasmid" evidence="1 2">
    <name>unnamed</name>
</geneLocation>
<dbReference type="SUPFAM" id="SSF53187">
    <property type="entry name" value="Zn-dependent exopeptidases"/>
    <property type="match status" value="1"/>
</dbReference>